<reference evidence="18 19" key="1">
    <citation type="journal article" date="2018" name="BMC Genomics">
        <title>Genomic comparison of Trypanosoma conorhini and Trypanosoma rangeli to Trypanosoma cruzi strains of high and low virulence.</title>
        <authorList>
            <person name="Bradwell K.R."/>
            <person name="Koparde V.N."/>
            <person name="Matveyev A.V."/>
            <person name="Serrano M.G."/>
            <person name="Alves J.M."/>
            <person name="Parikh H."/>
            <person name="Huang B."/>
            <person name="Lee V."/>
            <person name="Espinosa-Alvarez O."/>
            <person name="Ortiz P.A."/>
            <person name="Costa-Martins A.G."/>
            <person name="Teixeira M.M."/>
            <person name="Buck G.A."/>
        </authorList>
    </citation>
    <scope>NUCLEOTIDE SEQUENCE [LARGE SCALE GENOMIC DNA]</scope>
    <source>
        <strain evidence="18 19">025E</strain>
    </source>
</reference>
<evidence type="ECO:0000256" key="10">
    <source>
        <dbReference type="ARBA" id="ARBA00023049"/>
    </source>
</evidence>
<dbReference type="EC" id="3.4.24.-" evidence="17"/>
<dbReference type="Gene3D" id="3.90.132.10">
    <property type="entry name" value="Leishmanolysin , domain 2"/>
    <property type="match status" value="1"/>
</dbReference>
<dbReference type="RefSeq" id="XP_029230272.1">
    <property type="nucleotide sequence ID" value="XM_029369631.1"/>
</dbReference>
<dbReference type="GO" id="GO:0007155">
    <property type="term" value="P:cell adhesion"/>
    <property type="evidence" value="ECO:0007669"/>
    <property type="project" value="UniProtKB-KW"/>
</dbReference>
<evidence type="ECO:0000256" key="11">
    <source>
        <dbReference type="ARBA" id="ARBA00023136"/>
    </source>
</evidence>
<keyword evidence="4 17" id="KW-0645">Protease</keyword>
<dbReference type="AlphaFoldDB" id="A0A3R7L9G1"/>
<evidence type="ECO:0000256" key="7">
    <source>
        <dbReference type="ARBA" id="ARBA00022801"/>
    </source>
</evidence>
<keyword evidence="7 17" id="KW-0378">Hydrolase</keyword>
<keyword evidence="11" id="KW-0472">Membrane</keyword>
<dbReference type="Gene3D" id="2.10.55.10">
    <property type="entry name" value="Leishmanolysin domain 3"/>
    <property type="match status" value="1"/>
</dbReference>
<dbReference type="GeneID" id="40316318"/>
<dbReference type="Pfam" id="PF01457">
    <property type="entry name" value="Peptidase_M8"/>
    <property type="match status" value="1"/>
</dbReference>
<evidence type="ECO:0000256" key="15">
    <source>
        <dbReference type="PIRSR" id="PIRSR601577-1"/>
    </source>
</evidence>
<feature type="binding site" evidence="16">
    <location>
        <position position="300"/>
    </location>
    <ligand>
        <name>Zn(2+)</name>
        <dbReference type="ChEBI" id="CHEBI:29105"/>
        <note>catalytic</note>
    </ligand>
</feature>
<evidence type="ECO:0000256" key="1">
    <source>
        <dbReference type="ARBA" id="ARBA00001249"/>
    </source>
</evidence>
<dbReference type="Gene3D" id="3.10.170.20">
    <property type="match status" value="1"/>
</dbReference>
<keyword evidence="13" id="KW-1015">Disulfide bond</keyword>
<name>A0A3R7L9G1_9TRYP</name>
<dbReference type="GO" id="GO:0016020">
    <property type="term" value="C:membrane"/>
    <property type="evidence" value="ECO:0007669"/>
    <property type="project" value="UniProtKB-SubCell"/>
</dbReference>
<evidence type="ECO:0000313" key="19">
    <source>
        <dbReference type="Proteomes" id="UP000284403"/>
    </source>
</evidence>
<dbReference type="PANTHER" id="PTHR10942">
    <property type="entry name" value="LEISHMANOLYSIN-LIKE PEPTIDASE"/>
    <property type="match status" value="1"/>
</dbReference>
<organism evidence="18 19">
    <name type="scientific">Trypanosoma conorhini</name>
    <dbReference type="NCBI Taxonomy" id="83891"/>
    <lineage>
        <taxon>Eukaryota</taxon>
        <taxon>Discoba</taxon>
        <taxon>Euglenozoa</taxon>
        <taxon>Kinetoplastea</taxon>
        <taxon>Metakinetoplastina</taxon>
        <taxon>Trypanosomatida</taxon>
        <taxon>Trypanosomatidae</taxon>
        <taxon>Trypanosoma</taxon>
    </lineage>
</organism>
<evidence type="ECO:0000256" key="17">
    <source>
        <dbReference type="RuleBase" id="RU366077"/>
    </source>
</evidence>
<feature type="signal peptide" evidence="17">
    <location>
        <begin position="1"/>
        <end position="25"/>
    </location>
</feature>
<evidence type="ECO:0000256" key="12">
    <source>
        <dbReference type="ARBA" id="ARBA00023145"/>
    </source>
</evidence>
<dbReference type="EMBL" id="MKKU01000111">
    <property type="protein sequence ID" value="RNF23806.1"/>
    <property type="molecule type" value="Genomic_DNA"/>
</dbReference>
<dbReference type="OrthoDB" id="527990at2759"/>
<evidence type="ECO:0000256" key="3">
    <source>
        <dbReference type="ARBA" id="ARBA00005860"/>
    </source>
</evidence>
<keyword evidence="12" id="KW-0865">Zymogen</keyword>
<feature type="binding site" evidence="16">
    <location>
        <position position="237"/>
    </location>
    <ligand>
        <name>Zn(2+)</name>
        <dbReference type="ChEBI" id="CHEBI:29105"/>
        <note>catalytic</note>
    </ligand>
</feature>
<dbReference type="GO" id="GO:0006508">
    <property type="term" value="P:proteolysis"/>
    <property type="evidence" value="ECO:0007669"/>
    <property type="project" value="UniProtKB-KW"/>
</dbReference>
<evidence type="ECO:0000256" key="6">
    <source>
        <dbReference type="ARBA" id="ARBA00022729"/>
    </source>
</evidence>
<comment type="caution">
    <text evidence="18">The sequence shown here is derived from an EMBL/GenBank/DDBJ whole genome shotgun (WGS) entry which is preliminary data.</text>
</comment>
<keyword evidence="6 17" id="KW-0732">Signal</keyword>
<sequence length="533" mass="58152">MFALIYFAILQSAAVLLYCASGCLAEVPALRPESSFAEAVMNSDPPPAAAVVREVPRKGQGAVQAYTVARAGAGSAEWAPIRIRAFYGDLKIPAKHCTAVGEKKPDFKGKLKDCTREHLLDTQKKNMIMKTIIPNAIKMHADRLLVQLVRGRLDLSMVRDKRSLCRHFAVPVPHLRKGAANADMVLYVAAGTDSSTWASPCDTWGDTRPTAGAMHIFLREVAWQTFNVRRAAHEIAHALGFVYGRMKRLGMLSTRQLPGTGGVTVISSSKTMETGRKHYGCDKFPGMVLEELSKGNVAAHFSFSFAKDELMGPWPSLTGGRYSALTLSVFEDMGYYRANWGKAEPMNWGNASTCAFLEQTCHSESNRSYPDMFCSTADTHIRCSSDRSSVGLCTRVPVDVAPTKSSTCSMIIPFYAYGGQQLYYSMCAIEAATFIPGSRTGPGSLCLDVETFQVPSIKYPGKMKPVSGVCAQVQCTDGKVQVRYQGNDDWHSCPEGQSIATDNASGPKYIRCPRYDEVCRTTAGKNTRGGVSN</sequence>
<dbReference type="SUPFAM" id="SSF55486">
    <property type="entry name" value="Metalloproteases ('zincins'), catalytic domain"/>
    <property type="match status" value="1"/>
</dbReference>
<evidence type="ECO:0000256" key="9">
    <source>
        <dbReference type="ARBA" id="ARBA00022889"/>
    </source>
</evidence>
<accession>A0A3R7L9G1</accession>
<evidence type="ECO:0000256" key="2">
    <source>
        <dbReference type="ARBA" id="ARBA00004370"/>
    </source>
</evidence>
<comment type="subcellular location">
    <subcellularLocation>
        <location evidence="2">Membrane</location>
    </subcellularLocation>
</comment>
<keyword evidence="19" id="KW-1185">Reference proteome</keyword>
<dbReference type="InterPro" id="IPR001577">
    <property type="entry name" value="Peptidase_M8"/>
</dbReference>
<evidence type="ECO:0000256" key="14">
    <source>
        <dbReference type="ARBA" id="ARBA00023180"/>
    </source>
</evidence>
<dbReference type="Gene3D" id="2.30.34.10">
    <property type="entry name" value="Leishmanolysin domain 4"/>
    <property type="match status" value="1"/>
</dbReference>
<gene>
    <name evidence="18" type="ORF">Tco025E_02707</name>
</gene>
<dbReference type="GO" id="GO:0005737">
    <property type="term" value="C:cytoplasm"/>
    <property type="evidence" value="ECO:0007669"/>
    <property type="project" value="TreeGrafter"/>
</dbReference>
<dbReference type="PRINTS" id="PR00782">
    <property type="entry name" value="LSHMANOLYSIN"/>
</dbReference>
<keyword evidence="5 16" id="KW-0479">Metal-binding</keyword>
<feature type="active site" evidence="15">
    <location>
        <position position="234"/>
    </location>
</feature>
<comment type="similarity">
    <text evidence="3 17">Belongs to the peptidase M8 family.</text>
</comment>
<dbReference type="GO" id="GO:0004222">
    <property type="term" value="F:metalloendopeptidase activity"/>
    <property type="evidence" value="ECO:0007669"/>
    <property type="project" value="UniProtKB-UniRule"/>
</dbReference>
<protein>
    <recommendedName>
        <fullName evidence="17">Leishmanolysin-like peptidase</fullName>
        <ecNumber evidence="17">3.4.24.-</ecNumber>
    </recommendedName>
</protein>
<proteinExistence type="inferred from homology"/>
<dbReference type="PANTHER" id="PTHR10942:SF0">
    <property type="entry name" value="LEISHMANOLYSIN-LIKE PEPTIDASE"/>
    <property type="match status" value="1"/>
</dbReference>
<evidence type="ECO:0000256" key="8">
    <source>
        <dbReference type="ARBA" id="ARBA00022833"/>
    </source>
</evidence>
<keyword evidence="8 16" id="KW-0862">Zinc</keyword>
<feature type="binding site" evidence="16">
    <location>
        <position position="233"/>
    </location>
    <ligand>
        <name>Zn(2+)</name>
        <dbReference type="ChEBI" id="CHEBI:29105"/>
        <note>catalytic</note>
    </ligand>
</feature>
<comment type="cofactor">
    <cofactor evidence="16 17">
        <name>Zn(2+)</name>
        <dbReference type="ChEBI" id="CHEBI:29105"/>
    </cofactor>
    <text evidence="16 17">Binds 1 zinc ion per subunit.</text>
</comment>
<evidence type="ECO:0000256" key="4">
    <source>
        <dbReference type="ARBA" id="ARBA00022670"/>
    </source>
</evidence>
<dbReference type="GO" id="GO:0046872">
    <property type="term" value="F:metal ion binding"/>
    <property type="evidence" value="ECO:0007669"/>
    <property type="project" value="UniProtKB-KW"/>
</dbReference>
<feature type="chain" id="PRO_5023963418" description="Leishmanolysin-like peptidase" evidence="17">
    <location>
        <begin position="26"/>
        <end position="533"/>
    </location>
</feature>
<dbReference type="Proteomes" id="UP000284403">
    <property type="component" value="Unassembled WGS sequence"/>
</dbReference>
<evidence type="ECO:0000256" key="16">
    <source>
        <dbReference type="PIRSR" id="PIRSR601577-2"/>
    </source>
</evidence>
<comment type="catalytic activity">
    <reaction evidence="1">
        <text>Preference for hydrophobic residues at P1 and P1' and basic residues at P2' and P3'. A model nonapeptide is cleaved at -Ala-Tyr-|-Leu-Lys-Lys-.</text>
        <dbReference type="EC" id="3.4.24.36"/>
    </reaction>
</comment>
<keyword evidence="10 16" id="KW-0482">Metalloprotease</keyword>
<keyword evidence="14" id="KW-0325">Glycoprotein</keyword>
<evidence type="ECO:0000256" key="5">
    <source>
        <dbReference type="ARBA" id="ARBA00022723"/>
    </source>
</evidence>
<evidence type="ECO:0000313" key="18">
    <source>
        <dbReference type="EMBL" id="RNF23806.1"/>
    </source>
</evidence>
<evidence type="ECO:0000256" key="13">
    <source>
        <dbReference type="ARBA" id="ARBA00023157"/>
    </source>
</evidence>
<keyword evidence="9" id="KW-0130">Cell adhesion</keyword>